<keyword evidence="3" id="KW-1185">Reference proteome</keyword>
<dbReference type="Proteomes" id="UP001444625">
    <property type="component" value="Unassembled WGS sequence"/>
</dbReference>
<proteinExistence type="predicted"/>
<keyword evidence="1" id="KW-0175">Coiled coil</keyword>
<evidence type="ECO:0000313" key="3">
    <source>
        <dbReference type="Proteomes" id="UP001444625"/>
    </source>
</evidence>
<evidence type="ECO:0000256" key="1">
    <source>
        <dbReference type="SAM" id="Coils"/>
    </source>
</evidence>
<name>A0ABU9XJE8_9BACI</name>
<evidence type="ECO:0000313" key="2">
    <source>
        <dbReference type="EMBL" id="MEN2768425.1"/>
    </source>
</evidence>
<feature type="coiled-coil region" evidence="1">
    <location>
        <begin position="2"/>
        <end position="111"/>
    </location>
</feature>
<organism evidence="2 3">
    <name type="scientific">Ornithinibacillus xuwenensis</name>
    <dbReference type="NCBI Taxonomy" id="3144668"/>
    <lineage>
        <taxon>Bacteria</taxon>
        <taxon>Bacillati</taxon>
        <taxon>Bacillota</taxon>
        <taxon>Bacilli</taxon>
        <taxon>Bacillales</taxon>
        <taxon>Bacillaceae</taxon>
        <taxon>Ornithinibacillus</taxon>
    </lineage>
</organism>
<gene>
    <name evidence="2" type="ORF">ABC228_14675</name>
</gene>
<protein>
    <submittedName>
        <fullName evidence="2">Uncharacterized protein</fullName>
    </submittedName>
</protein>
<dbReference type="EMBL" id="JBDIML010000005">
    <property type="protein sequence ID" value="MEN2768425.1"/>
    <property type="molecule type" value="Genomic_DNA"/>
</dbReference>
<accession>A0ABU9XJE8</accession>
<comment type="caution">
    <text evidence="2">The sequence shown here is derived from an EMBL/GenBank/DDBJ whole genome shotgun (WGS) entry which is preliminary data.</text>
</comment>
<sequence length="312" mass="35744">MLHELNEQLIQVKGDIRRKKKLNRQLEDYQNEKAELLIVIDKLRKQLKEEKADVEKLEGISIHNFFSTITGTKYEKLDKENQEVITVQLQLEEANKTLDDIHTSIQEVKNKISAVINSEVEYQGLIEKKELRIKQGDSNLADELIKLTDEEGNMQAYVNELREAMSAGEQALDALDKAIDSLEGARNWGTLDMFGGGMLSGAMKHSKLDKASDHIHIAQSKMRAFQKELLDIDQMIHIDIDVSDLLKFADFFFDGIITDWMVQGRIEDSLDQADLQHYKVEKIVSNLSSVLADSEIKLSDIRKARQKLIEQY</sequence>
<dbReference type="RefSeq" id="WP_345825912.1">
    <property type="nucleotide sequence ID" value="NZ_JBDIML010000005.1"/>
</dbReference>
<reference evidence="2 3" key="1">
    <citation type="submission" date="2024-05" db="EMBL/GenBank/DDBJ databases">
        <authorList>
            <person name="Haq I."/>
            <person name="Ullah Z."/>
            <person name="Ahmad R."/>
            <person name="Li M."/>
            <person name="Tong Y."/>
        </authorList>
    </citation>
    <scope>NUCLEOTIDE SEQUENCE [LARGE SCALE GENOMIC DNA]</scope>
    <source>
        <strain evidence="2 3">16A2E</strain>
    </source>
</reference>